<keyword evidence="7" id="KW-1015">Disulfide bond</keyword>
<dbReference type="OrthoDB" id="444119at2759"/>
<evidence type="ECO:0000256" key="4">
    <source>
        <dbReference type="ARBA" id="ARBA00022729"/>
    </source>
</evidence>
<dbReference type="FunFam" id="1.10.287.70:FF:000086">
    <property type="entry name" value="Polycystic kidney disease 2"/>
    <property type="match status" value="1"/>
</dbReference>
<dbReference type="InterPro" id="IPR013122">
    <property type="entry name" value="PKD1_2_channel"/>
</dbReference>
<dbReference type="Pfam" id="PF01825">
    <property type="entry name" value="GPS"/>
    <property type="match status" value="1"/>
</dbReference>
<dbReference type="Gene3D" id="2.60.220.50">
    <property type="match status" value="1"/>
</dbReference>
<dbReference type="InterPro" id="IPR051223">
    <property type="entry name" value="Polycystin"/>
</dbReference>
<feature type="transmembrane region" description="Helical" evidence="12">
    <location>
        <begin position="1334"/>
        <end position="1353"/>
    </location>
</feature>
<dbReference type="InterPro" id="IPR046791">
    <property type="entry name" value="Polycystin_dom"/>
</dbReference>
<dbReference type="InterPro" id="IPR014010">
    <property type="entry name" value="REJ_dom"/>
</dbReference>
<feature type="region of interest" description="Disordered" evidence="11">
    <location>
        <begin position="1489"/>
        <end position="1543"/>
    </location>
</feature>
<dbReference type="InterPro" id="IPR036392">
    <property type="entry name" value="PLAT/LH2_dom_sf"/>
</dbReference>
<evidence type="ECO:0000259" key="13">
    <source>
        <dbReference type="PROSITE" id="PS50095"/>
    </source>
</evidence>
<evidence type="ECO:0000256" key="8">
    <source>
        <dbReference type="ARBA" id="ARBA00023180"/>
    </source>
</evidence>
<name>A0A3M6UHV1_POCDA</name>
<dbReference type="SUPFAM" id="SSF49723">
    <property type="entry name" value="Lipase/lipooxygenase domain (PLAT/LH2 domain)"/>
    <property type="match status" value="1"/>
</dbReference>
<dbReference type="PROSITE" id="PS50095">
    <property type="entry name" value="PLAT"/>
    <property type="match status" value="1"/>
</dbReference>
<evidence type="ECO:0008006" key="18">
    <source>
        <dbReference type="Google" id="ProtNLM"/>
    </source>
</evidence>
<feature type="region of interest" description="Disordered" evidence="11">
    <location>
        <begin position="766"/>
        <end position="792"/>
    </location>
</feature>
<keyword evidence="3 12" id="KW-0812">Transmembrane</keyword>
<dbReference type="InterPro" id="IPR057244">
    <property type="entry name" value="GAIN_B"/>
</dbReference>
<evidence type="ECO:0000259" key="14">
    <source>
        <dbReference type="PROSITE" id="PS50221"/>
    </source>
</evidence>
<evidence type="ECO:0000313" key="16">
    <source>
        <dbReference type="EMBL" id="RMX53215.1"/>
    </source>
</evidence>
<evidence type="ECO:0000259" key="15">
    <source>
        <dbReference type="PROSITE" id="PS51111"/>
    </source>
</evidence>
<keyword evidence="4" id="KW-0732">Signal</keyword>
<comment type="similarity">
    <text evidence="2">Belongs to the polycystin family.</text>
</comment>
<accession>A0A3M6UHV1</accession>
<evidence type="ECO:0000256" key="3">
    <source>
        <dbReference type="ARBA" id="ARBA00022692"/>
    </source>
</evidence>
<feature type="transmembrane region" description="Helical" evidence="12">
    <location>
        <begin position="1399"/>
        <end position="1420"/>
    </location>
</feature>
<evidence type="ECO:0000256" key="11">
    <source>
        <dbReference type="SAM" id="MobiDB-lite"/>
    </source>
</evidence>
<dbReference type="PANTHER" id="PTHR10877:SF150">
    <property type="entry name" value="REJ DOMAIN-CONTAINING PROTEIN"/>
    <property type="match status" value="1"/>
</dbReference>
<dbReference type="SMART" id="SM00308">
    <property type="entry name" value="LH2"/>
    <property type="match status" value="1"/>
</dbReference>
<dbReference type="GO" id="GO:0050982">
    <property type="term" value="P:detection of mechanical stimulus"/>
    <property type="evidence" value="ECO:0007669"/>
    <property type="project" value="TreeGrafter"/>
</dbReference>
<feature type="transmembrane region" description="Helical" evidence="12">
    <location>
        <begin position="875"/>
        <end position="894"/>
    </location>
</feature>
<dbReference type="InterPro" id="IPR003915">
    <property type="entry name" value="PKD_2"/>
</dbReference>
<evidence type="ECO:0000256" key="12">
    <source>
        <dbReference type="SAM" id="Phobius"/>
    </source>
</evidence>
<feature type="transmembrane region" description="Helical" evidence="12">
    <location>
        <begin position="828"/>
        <end position="855"/>
    </location>
</feature>
<feature type="transmembrane region" description="Helical" evidence="12">
    <location>
        <begin position="739"/>
        <end position="760"/>
    </location>
</feature>
<evidence type="ECO:0000256" key="10">
    <source>
        <dbReference type="PROSITE-ProRule" id="PRU00152"/>
    </source>
</evidence>
<gene>
    <name evidence="16" type="ORF">pdam_00016528</name>
</gene>
<feature type="domain" description="PLAT" evidence="13">
    <location>
        <begin position="533"/>
        <end position="653"/>
    </location>
</feature>
<organism evidence="16 17">
    <name type="scientific">Pocillopora damicornis</name>
    <name type="common">Cauliflower coral</name>
    <name type="synonym">Millepora damicornis</name>
    <dbReference type="NCBI Taxonomy" id="46731"/>
    <lineage>
        <taxon>Eukaryota</taxon>
        <taxon>Metazoa</taxon>
        <taxon>Cnidaria</taxon>
        <taxon>Anthozoa</taxon>
        <taxon>Hexacorallia</taxon>
        <taxon>Scleractinia</taxon>
        <taxon>Astrocoeniina</taxon>
        <taxon>Pocilloporidae</taxon>
        <taxon>Pocillopora</taxon>
    </lineage>
</organism>
<keyword evidence="6 12" id="KW-0472">Membrane</keyword>
<dbReference type="InterPro" id="IPR046338">
    <property type="entry name" value="GAIN_dom_sf"/>
</dbReference>
<keyword evidence="17" id="KW-1185">Reference proteome</keyword>
<evidence type="ECO:0000313" key="17">
    <source>
        <dbReference type="Proteomes" id="UP000275408"/>
    </source>
</evidence>
<comment type="caution">
    <text evidence="10">Lacks conserved residue(s) required for the propagation of feature annotation.</text>
</comment>
<dbReference type="Proteomes" id="UP000275408">
    <property type="component" value="Unassembled WGS sequence"/>
</dbReference>
<feature type="transmembrane region" description="Helical" evidence="12">
    <location>
        <begin position="699"/>
        <end position="719"/>
    </location>
</feature>
<feature type="transmembrane region" description="Helical" evidence="12">
    <location>
        <begin position="954"/>
        <end position="972"/>
    </location>
</feature>
<dbReference type="InterPro" id="IPR000203">
    <property type="entry name" value="GPS"/>
</dbReference>
<dbReference type="SMART" id="SM00303">
    <property type="entry name" value="GPS"/>
    <property type="match status" value="1"/>
</dbReference>
<reference evidence="16 17" key="1">
    <citation type="journal article" date="2018" name="Sci. Rep.">
        <title>Comparative analysis of the Pocillopora damicornis genome highlights role of immune system in coral evolution.</title>
        <authorList>
            <person name="Cunning R."/>
            <person name="Bay R.A."/>
            <person name="Gillette P."/>
            <person name="Baker A.C."/>
            <person name="Traylor-Knowles N."/>
        </authorList>
    </citation>
    <scope>NUCLEOTIDE SEQUENCE [LARGE SCALE GENOMIC DNA]</scope>
    <source>
        <strain evidence="16">RSMAS</strain>
        <tissue evidence="16">Whole animal</tissue>
    </source>
</reference>
<keyword evidence="8" id="KW-0325">Glycoprotein</keyword>
<dbReference type="GO" id="GO:0016020">
    <property type="term" value="C:membrane"/>
    <property type="evidence" value="ECO:0007669"/>
    <property type="project" value="UniProtKB-SubCell"/>
</dbReference>
<evidence type="ECO:0000256" key="1">
    <source>
        <dbReference type="ARBA" id="ARBA00004141"/>
    </source>
</evidence>
<feature type="transmembrane region" description="Helical" evidence="12">
    <location>
        <begin position="1210"/>
        <end position="1232"/>
    </location>
</feature>
<proteinExistence type="inferred from homology"/>
<dbReference type="InterPro" id="IPR001024">
    <property type="entry name" value="PLAT/LH2_dom"/>
</dbReference>
<feature type="transmembrane region" description="Helical" evidence="12">
    <location>
        <begin position="487"/>
        <end position="507"/>
    </location>
</feature>
<dbReference type="Pfam" id="PF20519">
    <property type="entry name" value="Polycystin_dom"/>
    <property type="match status" value="1"/>
</dbReference>
<feature type="domain" description="REJ" evidence="15">
    <location>
        <begin position="1"/>
        <end position="206"/>
    </location>
</feature>
<comment type="subcellular location">
    <subcellularLocation>
        <location evidence="1">Membrane</location>
        <topology evidence="1">Multi-pass membrane protein</topology>
    </subcellularLocation>
</comment>
<dbReference type="Pfam" id="PF01477">
    <property type="entry name" value="PLAT"/>
    <property type="match status" value="1"/>
</dbReference>
<dbReference type="Pfam" id="PF08016">
    <property type="entry name" value="PKD_channel"/>
    <property type="match status" value="1"/>
</dbReference>
<evidence type="ECO:0000256" key="7">
    <source>
        <dbReference type="ARBA" id="ARBA00023157"/>
    </source>
</evidence>
<feature type="disulfide bond" evidence="9">
    <location>
        <begin position="1051"/>
        <end position="1065"/>
    </location>
</feature>
<feature type="transmembrane region" description="Helical" evidence="12">
    <location>
        <begin position="1244"/>
        <end position="1265"/>
    </location>
</feature>
<feature type="domain" description="GAIN-B" evidence="14">
    <location>
        <begin position="306"/>
        <end position="470"/>
    </location>
</feature>
<evidence type="ECO:0000256" key="2">
    <source>
        <dbReference type="ARBA" id="ARBA00007200"/>
    </source>
</evidence>
<dbReference type="GO" id="GO:0005509">
    <property type="term" value="F:calcium ion binding"/>
    <property type="evidence" value="ECO:0007669"/>
    <property type="project" value="InterPro"/>
</dbReference>
<dbReference type="PANTHER" id="PTHR10877">
    <property type="entry name" value="POLYCYSTIN FAMILY MEMBER"/>
    <property type="match status" value="1"/>
</dbReference>
<feature type="non-terminal residue" evidence="16">
    <location>
        <position position="1"/>
    </location>
</feature>
<feature type="compositionally biased region" description="Basic and acidic residues" evidence="11">
    <location>
        <begin position="766"/>
        <end position="775"/>
    </location>
</feature>
<dbReference type="Gene3D" id="2.60.60.20">
    <property type="entry name" value="PLAT/LH2 domain"/>
    <property type="match status" value="1"/>
</dbReference>
<dbReference type="GO" id="GO:0005262">
    <property type="term" value="F:calcium channel activity"/>
    <property type="evidence" value="ECO:0007669"/>
    <property type="project" value="TreeGrafter"/>
</dbReference>
<feature type="compositionally biased region" description="Polar residues" evidence="11">
    <location>
        <begin position="1494"/>
        <end position="1515"/>
    </location>
</feature>
<evidence type="ECO:0000256" key="9">
    <source>
        <dbReference type="PIRSR" id="PIRSR603915-2"/>
    </source>
</evidence>
<feature type="transmembrane region" description="Helical" evidence="12">
    <location>
        <begin position="1293"/>
        <end position="1313"/>
    </location>
</feature>
<protein>
    <recommendedName>
        <fullName evidence="18">PLAT domain-containing protein</fullName>
    </recommendedName>
</protein>
<dbReference type="EMBL" id="RCHS01001489">
    <property type="protein sequence ID" value="RMX53215.1"/>
    <property type="molecule type" value="Genomic_DNA"/>
</dbReference>
<sequence length="1665" mass="189360">LLVFQIKDSIVRSVSNIQVNNLQSLTQVTSVIARATLEPSEVTFDTQDLALQTLRSMTSLLRSKTKEDYGSESVLVEQGGENLVLSLGNILNSASQKASVIERTAETSEIRSKSENVSKDTAKLIDDVSVALLSKMLVDQEPNRVQTQSLSMVLNRLSPRSLGTATNFTDDPYAGEFKFSINAITDERARDAEYIDSVMTLSTFNPFTWDDSASRVDSNVLSLTIKNHEGQTLSVKDSDEYIEMKIPREGNIQPEGSGLYFSKPSSEGKMQYHVVSLQHADGGAVRFRIKPSEGKVIFKVFVRYGQRPTVTEHDVSRQIPHPSCVKSSQDSYSHCRNDAYDVLLLPDKVNKPGKYYIGILYENDEGELQSRRKKRSCSRGGRQKRSCVEVKEAPRPENITVKPVYDPKTDVNYSLSLLKENCLFWDSKEERWLSRGCKVGPGSEVSSLHCLCNHLTSFGGGVLMMPNKLDFDVVFYELTRLHETGNVAVLVTIIAVLLLYFLVVVFARKYDRKDRAKSGPVIHLPSSHDANEFNYQLTLATGVWKNSGTDARIVITIHGNEAQSEPLMLHKNTIDSRTLLARGNEDTFRIHLPMSLGEIEYIHIWHDNSGKDPSWFLSHAIVMDLQTGRKLTFFCNDWFAVEKGDGKINRILTPVGSQEMQKFSYSLRSQGSRGFSDGHVWLSVVTKPPRSQFSRVQRATCCLCILFSAMLANALFYRTDKEPDPTLQIGPLKFSWRQIMVGIESALIITPVNLMIMTFFKRSGEKTPNKVDVKKPKSSPAPFCGKSSTTSSGDIDDVDITLNEKRSYFNKKPQSQADAKKKFMLPHFFIHVAWFLVLVTVSVCAVFTFLFSLQWGKDISNQWLSSMFVSFTQDLFVLQPMKILIIMVLTASLFRNNNETETVSHNSKGKLQSEIKSVSENQSVKVEMPKEGDLILAREYRTREAKMFSFLRELLGYLLFLFLFIIVCYGSRSYHGYLMTMDLKDTLLDFSLAHDPRYFWEWLDTQFVDSVYSSNWYNNDKIKKQEYIGNKMSLLLGMPRLRQLRIQKDSCIVPRIVRGIIKRGCYDLYDFDEEDKTPANLPGWRPFSGSVKWANFSELCPLPWQYVPNEELRSSPSWGYFNFYDGGGYVADLGYNSSTAQAVISDLIEYGWIDRQTRVVLLEFTIYNPNTGYLIISAYHFEILPTGYGYPFPKIDTILLTSTETGFYEFYLICQFLFIMMAFVFFIIEMYKLYRATWTYLRDVWNWVEILRIFLSVLVVVFYIIKSKLILKFAAIVKENPFATVSFGEAVTWSHAETTALAIAAFFTTLKLLHVIRFNQQVSIMMSSFRVSKSLLLSYSVIFIIIFVSYAQMGKLAFGNHIHGYSSVYNALFSEVIVCLGGQMRFHELTGVHRFLGPLYGISFLALMSFIFMNFFVAILNNSFEDVKSKTDKQSKEFEMTDFILERVCEMLRINQRGKDAGHNDLVREDDIASTNSLDNFDFSLKQTSEDGGSKFNENSANQTPITKSPSQHSATKLELGESINPKSLKRTPETPEKVSSTELDLDSSLVQLFERIGVLAGDLAREDERLDVKLLYVISQLSLRNNREISCEGTSSTLYRIEESSPATTTLQDNIECNRSSESKNSSEDEIMNFIRRRSTRELPIHLKAGSFYHQPQNNRTGAK</sequence>
<comment type="caution">
    <text evidence="16">The sequence shown here is derived from an EMBL/GenBank/DDBJ whole genome shotgun (WGS) entry which is preliminary data.</text>
</comment>
<evidence type="ECO:0000256" key="5">
    <source>
        <dbReference type="ARBA" id="ARBA00022989"/>
    </source>
</evidence>
<dbReference type="PROSITE" id="PS51111">
    <property type="entry name" value="REJ"/>
    <property type="match status" value="1"/>
</dbReference>
<dbReference type="PROSITE" id="PS50221">
    <property type="entry name" value="GAIN_B"/>
    <property type="match status" value="1"/>
</dbReference>
<dbReference type="PRINTS" id="PR01433">
    <property type="entry name" value="POLYCYSTIN2"/>
</dbReference>
<evidence type="ECO:0000256" key="6">
    <source>
        <dbReference type="ARBA" id="ARBA00023136"/>
    </source>
</evidence>
<keyword evidence="5 12" id="KW-1133">Transmembrane helix</keyword>
<dbReference type="Gene3D" id="1.10.287.70">
    <property type="match status" value="1"/>
</dbReference>